<evidence type="ECO:0000259" key="4">
    <source>
        <dbReference type="Pfam" id="PF00155"/>
    </source>
</evidence>
<dbReference type="CDD" id="cd00609">
    <property type="entry name" value="AAT_like"/>
    <property type="match status" value="1"/>
</dbReference>
<dbReference type="InterPro" id="IPR015424">
    <property type="entry name" value="PyrdxlP-dep_Trfase"/>
</dbReference>
<dbReference type="InterPro" id="IPR050881">
    <property type="entry name" value="LL-DAP_aminotransferase"/>
</dbReference>
<proteinExistence type="predicted"/>
<dbReference type="Pfam" id="PF00155">
    <property type="entry name" value="Aminotran_1_2"/>
    <property type="match status" value="1"/>
</dbReference>
<keyword evidence="6" id="KW-1185">Reference proteome</keyword>
<dbReference type="GO" id="GO:0008483">
    <property type="term" value="F:transaminase activity"/>
    <property type="evidence" value="ECO:0007669"/>
    <property type="project" value="UniProtKB-KW"/>
</dbReference>
<dbReference type="PANTHER" id="PTHR42832:SF3">
    <property type="entry name" value="L-GLUTAMINE--4-(METHYLSULFANYL)-2-OXOBUTANOATE AMINOTRANSFERASE"/>
    <property type="match status" value="1"/>
</dbReference>
<evidence type="ECO:0000256" key="1">
    <source>
        <dbReference type="ARBA" id="ARBA00001933"/>
    </source>
</evidence>
<name>A0A917A3M4_9FLAO</name>
<dbReference type="EMBL" id="BMGL01000016">
    <property type="protein sequence ID" value="GGE22369.1"/>
    <property type="molecule type" value="Genomic_DNA"/>
</dbReference>
<dbReference type="Gene3D" id="3.40.640.10">
    <property type="entry name" value="Type I PLP-dependent aspartate aminotransferase-like (Major domain)"/>
    <property type="match status" value="1"/>
</dbReference>
<reference evidence="5 6" key="1">
    <citation type="journal article" date="2014" name="Int. J. Syst. Evol. Microbiol.">
        <title>Complete genome sequence of Corynebacterium casei LMG S-19264T (=DSM 44701T), isolated from a smear-ripened cheese.</title>
        <authorList>
            <consortium name="US DOE Joint Genome Institute (JGI-PGF)"/>
            <person name="Walter F."/>
            <person name="Albersmeier A."/>
            <person name="Kalinowski J."/>
            <person name="Ruckert C."/>
        </authorList>
    </citation>
    <scope>NUCLEOTIDE SEQUENCE [LARGE SCALE GENOMIC DNA]</scope>
    <source>
        <strain evidence="5 6">CGMCC 1.12925</strain>
    </source>
</reference>
<dbReference type="RefSeq" id="WP_188407132.1">
    <property type="nucleotide sequence ID" value="NZ_BMGL01000016.1"/>
</dbReference>
<evidence type="ECO:0000256" key="3">
    <source>
        <dbReference type="ARBA" id="ARBA00022679"/>
    </source>
</evidence>
<keyword evidence="2 5" id="KW-0032">Aminotransferase</keyword>
<dbReference type="InterPro" id="IPR015422">
    <property type="entry name" value="PyrdxlP-dep_Trfase_small"/>
</dbReference>
<dbReference type="InterPro" id="IPR004839">
    <property type="entry name" value="Aminotransferase_I/II_large"/>
</dbReference>
<dbReference type="Proteomes" id="UP000599688">
    <property type="component" value="Unassembled WGS sequence"/>
</dbReference>
<gene>
    <name evidence="5" type="primary">aspC3</name>
    <name evidence="5" type="ORF">GCM10010831_24200</name>
</gene>
<dbReference type="AlphaFoldDB" id="A0A917A3M4"/>
<dbReference type="Gene3D" id="3.90.1150.10">
    <property type="entry name" value="Aspartate Aminotransferase, domain 1"/>
    <property type="match status" value="1"/>
</dbReference>
<protein>
    <submittedName>
        <fullName evidence="5">Aminotransferase</fullName>
    </submittedName>
</protein>
<accession>A0A917A3M4</accession>
<organism evidence="5 6">
    <name type="scientific">Psychroflexus salis</name>
    <dbReference type="NCBI Taxonomy" id="1526574"/>
    <lineage>
        <taxon>Bacteria</taxon>
        <taxon>Pseudomonadati</taxon>
        <taxon>Bacteroidota</taxon>
        <taxon>Flavobacteriia</taxon>
        <taxon>Flavobacteriales</taxon>
        <taxon>Flavobacteriaceae</taxon>
        <taxon>Psychroflexus</taxon>
    </lineage>
</organism>
<evidence type="ECO:0000256" key="2">
    <source>
        <dbReference type="ARBA" id="ARBA00022576"/>
    </source>
</evidence>
<evidence type="ECO:0000313" key="5">
    <source>
        <dbReference type="EMBL" id="GGE22369.1"/>
    </source>
</evidence>
<dbReference type="InterPro" id="IPR015421">
    <property type="entry name" value="PyrdxlP-dep_Trfase_major"/>
</dbReference>
<evidence type="ECO:0000313" key="6">
    <source>
        <dbReference type="Proteomes" id="UP000599688"/>
    </source>
</evidence>
<dbReference type="SUPFAM" id="SSF53383">
    <property type="entry name" value="PLP-dependent transferases"/>
    <property type="match status" value="1"/>
</dbReference>
<dbReference type="PANTHER" id="PTHR42832">
    <property type="entry name" value="AMINO ACID AMINOTRANSFERASE"/>
    <property type="match status" value="1"/>
</dbReference>
<comment type="cofactor">
    <cofactor evidence="1">
        <name>pyridoxal 5'-phosphate</name>
        <dbReference type="ChEBI" id="CHEBI:597326"/>
    </cofactor>
</comment>
<keyword evidence="3" id="KW-0808">Transferase</keyword>
<feature type="domain" description="Aminotransferase class I/classII large" evidence="4">
    <location>
        <begin position="32"/>
        <end position="379"/>
    </location>
</feature>
<comment type="caution">
    <text evidence="5">The sequence shown here is derived from an EMBL/GenBank/DDBJ whole genome shotgun (WGS) entry which is preliminary data.</text>
</comment>
<dbReference type="GO" id="GO:0030170">
    <property type="term" value="F:pyridoxal phosphate binding"/>
    <property type="evidence" value="ECO:0007669"/>
    <property type="project" value="InterPro"/>
</dbReference>
<sequence>MIRFSTRLAQTEEYYFSKKLKEVKALKEAGKPIINLGIGSPDLAPPNSVFQAIEDALHEKNAFQYQAYRGIDELRNALAFFYKQHYNLSIDPEEEILPLMGSKEGIMLTSMAFLNEGDQVLIPNPGYPTYAAVTKLLNAVPKFYNLDEENKWHPNLEMLQQMDLSKVKIMWINYPNMPTGADADRQKIQKIINFAIQHEILLVNDNPYSMILTENPFSVFQLPNANQVALELNSMSKSFNLAGFRTGFLVGNASFVNAVIKVKSNMDSGMFLPIQQTAAKVLQLEKNWFTELNEVYKKRRQWIWKIADELDLSYDENTTGLFVWAQLKNKEKAEKLADRLLYEADLFVTPGKIFGSQGETYLRFSLCVDIADLQVCLERVQKFKKTNL</sequence>